<name>A0A838CP26_9BACI</name>
<keyword evidence="7" id="KW-1185">Reference proteome</keyword>
<feature type="transmembrane region" description="Helical" evidence="4">
    <location>
        <begin position="165"/>
        <end position="181"/>
    </location>
</feature>
<keyword evidence="4" id="KW-0472">Membrane</keyword>
<evidence type="ECO:0000256" key="2">
    <source>
        <dbReference type="ARBA" id="ARBA00022676"/>
    </source>
</evidence>
<accession>A0A838CP26</accession>
<reference evidence="6 7" key="1">
    <citation type="journal article" date="2004" name="Extremophiles">
        <title>Halobacillus locisalis sp. nov., a halophilic bacterium isolated from a marine solar saltern of the Yellow Sea in Korea.</title>
        <authorList>
            <person name="Yoon J.H."/>
            <person name="Kang K.H."/>
            <person name="Oh T.K."/>
            <person name="Park Y.H."/>
        </authorList>
    </citation>
    <scope>NUCLEOTIDE SEQUENCE [LARGE SCALE GENOMIC DNA]</scope>
    <source>
        <strain evidence="6 7">KCTC 3788</strain>
    </source>
</reference>
<dbReference type="InterPro" id="IPR001173">
    <property type="entry name" value="Glyco_trans_2-like"/>
</dbReference>
<dbReference type="InterPro" id="IPR029044">
    <property type="entry name" value="Nucleotide-diphossugar_trans"/>
</dbReference>
<dbReference type="PANTHER" id="PTHR43630">
    <property type="entry name" value="POLY-BETA-1,6-N-ACETYL-D-GLUCOSAMINE SYNTHASE"/>
    <property type="match status" value="1"/>
</dbReference>
<evidence type="ECO:0000256" key="3">
    <source>
        <dbReference type="ARBA" id="ARBA00022679"/>
    </source>
</evidence>
<sequence>MSLFWAGILVDYWVGYKKIPRLEKIKPNIDNVTLDQTTISIILAAKDEEKDVERTVLSLLAQEHIHVEIIAVNDRSSDRTPDILHRLSLDHARVKYVNIPHLPEGWLGKNHALHQGVKHASGEYYLFTDADILFEKDALAKAYGYLVQERADHVTAAPDLRADSFWLRGLISFFLFGFGYLKRPWTANQTNHKGGMGIGAFNLIRKECYESIGGHEAIRFRPDDDLELGQRVKRHGFKQRLITALDHLSVEWYPSLPAALRGFEKNAFAGLNYSVPLALVAISGVLLSQVAPFVLLFISPFEIQIISGVNILLLFCLYALTIRSLTMYSIVYVLGLPLFALLFVYMLTRALILTWIRGGIDWRGSRYSLKELKKHFKDSEED</sequence>
<dbReference type="AlphaFoldDB" id="A0A838CP26"/>
<dbReference type="CDD" id="cd06423">
    <property type="entry name" value="CESA_like"/>
    <property type="match status" value="1"/>
</dbReference>
<dbReference type="RefSeq" id="WP_181470735.1">
    <property type="nucleotide sequence ID" value="NZ_JACEFG010000001.1"/>
</dbReference>
<dbReference type="Gene3D" id="3.90.550.10">
    <property type="entry name" value="Spore Coat Polysaccharide Biosynthesis Protein SpsA, Chain A"/>
    <property type="match status" value="1"/>
</dbReference>
<evidence type="ECO:0000313" key="7">
    <source>
        <dbReference type="Proteomes" id="UP000571017"/>
    </source>
</evidence>
<comment type="similarity">
    <text evidence="1">Belongs to the glycosyltransferase 2 family.</text>
</comment>
<feature type="transmembrane region" description="Helical" evidence="4">
    <location>
        <begin position="305"/>
        <end position="325"/>
    </location>
</feature>
<evidence type="ECO:0000313" key="6">
    <source>
        <dbReference type="EMBL" id="MBA2173691.1"/>
    </source>
</evidence>
<evidence type="ECO:0000259" key="5">
    <source>
        <dbReference type="Pfam" id="PF00535"/>
    </source>
</evidence>
<dbReference type="Proteomes" id="UP000571017">
    <property type="component" value="Unassembled WGS sequence"/>
</dbReference>
<keyword evidence="2" id="KW-0328">Glycosyltransferase</keyword>
<keyword evidence="4" id="KW-0812">Transmembrane</keyword>
<dbReference type="Pfam" id="PF00535">
    <property type="entry name" value="Glycos_transf_2"/>
    <property type="match status" value="1"/>
</dbReference>
<organism evidence="6 7">
    <name type="scientific">Halobacillus locisalis</name>
    <dbReference type="NCBI Taxonomy" id="220753"/>
    <lineage>
        <taxon>Bacteria</taxon>
        <taxon>Bacillati</taxon>
        <taxon>Bacillota</taxon>
        <taxon>Bacilli</taxon>
        <taxon>Bacillales</taxon>
        <taxon>Bacillaceae</taxon>
        <taxon>Halobacillus</taxon>
    </lineage>
</organism>
<feature type="transmembrane region" description="Helical" evidence="4">
    <location>
        <begin position="273"/>
        <end position="298"/>
    </location>
</feature>
<gene>
    <name evidence="6" type="ORF">H0266_02150</name>
</gene>
<evidence type="ECO:0000256" key="4">
    <source>
        <dbReference type="SAM" id="Phobius"/>
    </source>
</evidence>
<protein>
    <submittedName>
        <fullName evidence="6">Glycosyltransferase</fullName>
    </submittedName>
</protein>
<dbReference type="SUPFAM" id="SSF53448">
    <property type="entry name" value="Nucleotide-diphospho-sugar transferases"/>
    <property type="match status" value="1"/>
</dbReference>
<proteinExistence type="inferred from homology"/>
<dbReference type="EMBL" id="JACEFG010000001">
    <property type="protein sequence ID" value="MBA2173691.1"/>
    <property type="molecule type" value="Genomic_DNA"/>
</dbReference>
<comment type="caution">
    <text evidence="6">The sequence shown here is derived from an EMBL/GenBank/DDBJ whole genome shotgun (WGS) entry which is preliminary data.</text>
</comment>
<evidence type="ECO:0000256" key="1">
    <source>
        <dbReference type="ARBA" id="ARBA00006739"/>
    </source>
</evidence>
<keyword evidence="4" id="KW-1133">Transmembrane helix</keyword>
<dbReference type="PANTHER" id="PTHR43630:SF1">
    <property type="entry name" value="POLY-BETA-1,6-N-ACETYL-D-GLUCOSAMINE SYNTHASE"/>
    <property type="match status" value="1"/>
</dbReference>
<feature type="domain" description="Glycosyltransferase 2-like" evidence="5">
    <location>
        <begin position="40"/>
        <end position="212"/>
    </location>
</feature>
<keyword evidence="3 6" id="KW-0808">Transferase</keyword>
<feature type="transmembrane region" description="Helical" evidence="4">
    <location>
        <begin position="331"/>
        <end position="356"/>
    </location>
</feature>
<dbReference type="GO" id="GO:0016757">
    <property type="term" value="F:glycosyltransferase activity"/>
    <property type="evidence" value="ECO:0007669"/>
    <property type="project" value="UniProtKB-KW"/>
</dbReference>